<keyword evidence="2" id="KW-1185">Reference proteome</keyword>
<proteinExistence type="predicted"/>
<reference evidence="1 2" key="1">
    <citation type="journal article" date="2011" name="PLoS Genet.">
        <title>Genome sequencing and comparative transcriptomics of the model entomopathogenic fungi Metarhizium anisopliae and M. acridum.</title>
        <authorList>
            <person name="Gao Q."/>
            <person name="Jin K."/>
            <person name="Ying S.H."/>
            <person name="Zhang Y."/>
            <person name="Xiao G."/>
            <person name="Shang Y."/>
            <person name="Duan Z."/>
            <person name="Hu X."/>
            <person name="Xie X.Q."/>
            <person name="Zhou G."/>
            <person name="Peng G."/>
            <person name="Luo Z."/>
            <person name="Huang W."/>
            <person name="Wang B."/>
            <person name="Fang W."/>
            <person name="Wang S."/>
            <person name="Zhong Y."/>
            <person name="Ma L.J."/>
            <person name="St Leger R.J."/>
            <person name="Zhao G.P."/>
            <person name="Pei Y."/>
            <person name="Feng M.G."/>
            <person name="Xia Y."/>
            <person name="Wang C."/>
        </authorList>
    </citation>
    <scope>NUCLEOTIDE SEQUENCE [LARGE SCALE GENOMIC DNA]</scope>
    <source>
        <strain evidence="1 2">CQMa 102</strain>
    </source>
</reference>
<dbReference type="KEGG" id="maw:19250988"/>
<dbReference type="HOGENOM" id="CLU_1722781_0_0_1"/>
<accession>E9E9X9</accession>
<dbReference type="GeneID" id="19250988"/>
<dbReference type="InParanoid" id="E9E9X9"/>
<dbReference type="Proteomes" id="UP000002499">
    <property type="component" value="Unassembled WGS sequence"/>
</dbReference>
<organism evidence="2">
    <name type="scientific">Metarhizium acridum (strain CQMa 102)</name>
    <dbReference type="NCBI Taxonomy" id="655827"/>
    <lineage>
        <taxon>Eukaryota</taxon>
        <taxon>Fungi</taxon>
        <taxon>Dikarya</taxon>
        <taxon>Ascomycota</taxon>
        <taxon>Pezizomycotina</taxon>
        <taxon>Sordariomycetes</taxon>
        <taxon>Hypocreomycetidae</taxon>
        <taxon>Hypocreales</taxon>
        <taxon>Clavicipitaceae</taxon>
        <taxon>Metarhizium</taxon>
    </lineage>
</organism>
<evidence type="ECO:0000313" key="2">
    <source>
        <dbReference type="Proteomes" id="UP000002499"/>
    </source>
</evidence>
<sequence length="152" mass="17041">MVTVDEVDMEWERAIEIALACREVLLTADILDVQVELVQATVTKLAETRKLIEGKADQKHWFREDDTYNMAAQINEAMLPVHSSLGYRICRAPHGPDGTMGLHLQFDGDKSETYGSVSRHVAIAGKEREVMDYKEQDGDLHHLQLAVPLSAP</sequence>
<dbReference type="OrthoDB" id="5424209at2759"/>
<gene>
    <name evidence="1" type="ORF">MAC_06677</name>
</gene>
<dbReference type="eggNOG" id="ENOG502RPM6">
    <property type="taxonomic scope" value="Eukaryota"/>
</dbReference>
<name>E9E9X9_METAQ</name>
<dbReference type="EMBL" id="GL698530">
    <property type="protein sequence ID" value="EFY87229.1"/>
    <property type="molecule type" value="Genomic_DNA"/>
</dbReference>
<dbReference type="AlphaFoldDB" id="E9E9X9"/>
<evidence type="ECO:0000313" key="1">
    <source>
        <dbReference type="EMBL" id="EFY87229.1"/>
    </source>
</evidence>
<protein>
    <submittedName>
        <fullName evidence="1">Uncharacterized protein</fullName>
    </submittedName>
</protein>